<accession>A0A382W1K7</accession>
<feature type="domain" description="Phosphatidic acid phosphatase type 2/haloperoxidase" evidence="6">
    <location>
        <begin position="105"/>
        <end position="203"/>
    </location>
</feature>
<evidence type="ECO:0000256" key="4">
    <source>
        <dbReference type="ARBA" id="ARBA00022989"/>
    </source>
</evidence>
<dbReference type="GO" id="GO:0007165">
    <property type="term" value="P:signal transduction"/>
    <property type="evidence" value="ECO:0007669"/>
    <property type="project" value="TreeGrafter"/>
</dbReference>
<evidence type="ECO:0000256" key="3">
    <source>
        <dbReference type="ARBA" id="ARBA00022692"/>
    </source>
</evidence>
<dbReference type="InterPro" id="IPR043216">
    <property type="entry name" value="PAP-like"/>
</dbReference>
<dbReference type="Pfam" id="PF01569">
    <property type="entry name" value="PAP2"/>
    <property type="match status" value="1"/>
</dbReference>
<evidence type="ECO:0000313" key="7">
    <source>
        <dbReference type="EMBL" id="SVD52726.1"/>
    </source>
</evidence>
<dbReference type="SMART" id="SM00014">
    <property type="entry name" value="acidPPc"/>
    <property type="match status" value="1"/>
</dbReference>
<keyword evidence="5" id="KW-0472">Membrane</keyword>
<keyword evidence="4" id="KW-1133">Transmembrane helix</keyword>
<evidence type="ECO:0000256" key="5">
    <source>
        <dbReference type="ARBA" id="ARBA00023136"/>
    </source>
</evidence>
<proteinExistence type="inferred from homology"/>
<evidence type="ECO:0000256" key="1">
    <source>
        <dbReference type="ARBA" id="ARBA00004141"/>
    </source>
</evidence>
<dbReference type="Gene3D" id="1.20.144.10">
    <property type="entry name" value="Phosphatidic acid phosphatase type 2/haloperoxidase"/>
    <property type="match status" value="1"/>
</dbReference>
<dbReference type="CDD" id="cd03394">
    <property type="entry name" value="PAP2_like_5"/>
    <property type="match status" value="1"/>
</dbReference>
<dbReference type="PANTHER" id="PTHR10165:SF103">
    <property type="entry name" value="PHOSPHOLIPID PHOSPHATASE HOMOLOG 1.2 HOMOLOG"/>
    <property type="match status" value="1"/>
</dbReference>
<dbReference type="GO" id="GO:0008195">
    <property type="term" value="F:phosphatidate phosphatase activity"/>
    <property type="evidence" value="ECO:0007669"/>
    <property type="project" value="TreeGrafter"/>
</dbReference>
<dbReference type="EMBL" id="UINC01156355">
    <property type="protein sequence ID" value="SVD52726.1"/>
    <property type="molecule type" value="Genomic_DNA"/>
</dbReference>
<dbReference type="GO" id="GO:0005886">
    <property type="term" value="C:plasma membrane"/>
    <property type="evidence" value="ECO:0007669"/>
    <property type="project" value="TreeGrafter"/>
</dbReference>
<comment type="similarity">
    <text evidence="2">Belongs to the PA-phosphatase related phosphoesterase family.</text>
</comment>
<comment type="subcellular location">
    <subcellularLocation>
        <location evidence="1">Membrane</location>
        <topology evidence="1">Multi-pass membrane protein</topology>
    </subcellularLocation>
</comment>
<dbReference type="GO" id="GO:0046839">
    <property type="term" value="P:phospholipid dephosphorylation"/>
    <property type="evidence" value="ECO:0007669"/>
    <property type="project" value="TreeGrafter"/>
</dbReference>
<dbReference type="AlphaFoldDB" id="A0A382W1K7"/>
<dbReference type="SUPFAM" id="SSF48317">
    <property type="entry name" value="Acid phosphatase/Vanadium-dependent haloperoxidase"/>
    <property type="match status" value="1"/>
</dbReference>
<dbReference type="InterPro" id="IPR000326">
    <property type="entry name" value="PAP2/HPO"/>
</dbReference>
<evidence type="ECO:0000259" key="6">
    <source>
        <dbReference type="SMART" id="SM00014"/>
    </source>
</evidence>
<keyword evidence="3" id="KW-0812">Transmembrane</keyword>
<protein>
    <recommendedName>
        <fullName evidence="6">Phosphatidic acid phosphatase type 2/haloperoxidase domain-containing protein</fullName>
    </recommendedName>
</protein>
<reference evidence="7" key="1">
    <citation type="submission" date="2018-05" db="EMBL/GenBank/DDBJ databases">
        <authorList>
            <person name="Lanie J.A."/>
            <person name="Ng W.-L."/>
            <person name="Kazmierczak K.M."/>
            <person name="Andrzejewski T.M."/>
            <person name="Davidsen T.M."/>
            <person name="Wayne K.J."/>
            <person name="Tettelin H."/>
            <person name="Glass J.I."/>
            <person name="Rusch D."/>
            <person name="Podicherti R."/>
            <person name="Tsui H.-C.T."/>
            <person name="Winkler M.E."/>
        </authorList>
    </citation>
    <scope>NUCLEOTIDE SEQUENCE</scope>
</reference>
<dbReference type="GO" id="GO:0006644">
    <property type="term" value="P:phospholipid metabolic process"/>
    <property type="evidence" value="ECO:0007669"/>
    <property type="project" value="InterPro"/>
</dbReference>
<sequence length="231" mass="25120">MKIIRKIAWILLTINGLTFGQPISSFQIKEGLTRSINNNDFIIIVIAGLVGAGIASKYDDSFQKDTESKGLMPMGLAQVGEYWGPAGSLILWGSFIGNSKKEERLQYAVGSFIANGIITYGIKFATGRTRPDESNRRSFPSGHTSNSFLTATIANEIYGNKVGIPAYTLACITGLSRLHDNKHYASDVIFGAALGTAIGKGFGSIFREINTPKVSINYLKKGFRINIGWTI</sequence>
<gene>
    <name evidence="7" type="ORF">METZ01_LOCUS405580</name>
</gene>
<organism evidence="7">
    <name type="scientific">marine metagenome</name>
    <dbReference type="NCBI Taxonomy" id="408172"/>
    <lineage>
        <taxon>unclassified sequences</taxon>
        <taxon>metagenomes</taxon>
        <taxon>ecological metagenomes</taxon>
    </lineage>
</organism>
<dbReference type="PANTHER" id="PTHR10165">
    <property type="entry name" value="LIPID PHOSPHATE PHOSPHATASE"/>
    <property type="match status" value="1"/>
</dbReference>
<evidence type="ECO:0000256" key="2">
    <source>
        <dbReference type="ARBA" id="ARBA00008816"/>
    </source>
</evidence>
<name>A0A382W1K7_9ZZZZ</name>
<dbReference type="InterPro" id="IPR036938">
    <property type="entry name" value="PAP2/HPO_sf"/>
</dbReference>